<dbReference type="EMBL" id="JACCBN010000001">
    <property type="protein sequence ID" value="NYD36799.1"/>
    <property type="molecule type" value="Genomic_DNA"/>
</dbReference>
<comment type="caution">
    <text evidence="3">The sequence shown here is derived from an EMBL/GenBank/DDBJ whole genome shotgun (WGS) entry which is preliminary data.</text>
</comment>
<evidence type="ECO:0000313" key="3">
    <source>
        <dbReference type="EMBL" id="NYD36799.1"/>
    </source>
</evidence>
<gene>
    <name evidence="3" type="ORF">BJ983_002901</name>
</gene>
<reference evidence="3 4" key="1">
    <citation type="submission" date="2020-07" db="EMBL/GenBank/DDBJ databases">
        <title>Sequencing the genomes of 1000 actinobacteria strains.</title>
        <authorList>
            <person name="Klenk H.-P."/>
        </authorList>
    </citation>
    <scope>NUCLEOTIDE SEQUENCE [LARGE SCALE GENOMIC DNA]</scope>
    <source>
        <strain evidence="3 4">DSM 45772</strain>
    </source>
</reference>
<keyword evidence="2" id="KW-0812">Transmembrane</keyword>
<organism evidence="3 4">
    <name type="scientific">Actinomycetospora corticicola</name>
    <dbReference type="NCBI Taxonomy" id="663602"/>
    <lineage>
        <taxon>Bacteria</taxon>
        <taxon>Bacillati</taxon>
        <taxon>Actinomycetota</taxon>
        <taxon>Actinomycetes</taxon>
        <taxon>Pseudonocardiales</taxon>
        <taxon>Pseudonocardiaceae</taxon>
        <taxon>Actinomycetospora</taxon>
    </lineage>
</organism>
<feature type="region of interest" description="Disordered" evidence="1">
    <location>
        <begin position="133"/>
        <end position="162"/>
    </location>
</feature>
<name>A0A7Y9DWJ5_9PSEU</name>
<evidence type="ECO:0000256" key="2">
    <source>
        <dbReference type="SAM" id="Phobius"/>
    </source>
</evidence>
<evidence type="ECO:0000256" key="1">
    <source>
        <dbReference type="SAM" id="MobiDB-lite"/>
    </source>
</evidence>
<dbReference type="AlphaFoldDB" id="A0A7Y9DWJ5"/>
<feature type="transmembrane region" description="Helical" evidence="2">
    <location>
        <begin position="46"/>
        <end position="66"/>
    </location>
</feature>
<feature type="transmembrane region" description="Helical" evidence="2">
    <location>
        <begin position="12"/>
        <end position="40"/>
    </location>
</feature>
<feature type="compositionally biased region" description="Basic and acidic residues" evidence="1">
    <location>
        <begin position="141"/>
        <end position="151"/>
    </location>
</feature>
<evidence type="ECO:0000313" key="4">
    <source>
        <dbReference type="Proteomes" id="UP000535890"/>
    </source>
</evidence>
<dbReference type="Proteomes" id="UP000535890">
    <property type="component" value="Unassembled WGS sequence"/>
</dbReference>
<sequence length="162" mass="17345">MTQHRRPTLARQGVAGTAAALVLGYLAGTVLLMQLVYRLAPVLGPVGAYSVLVAVVLVGTAGYVLIGRRYEHLDAAEPDPERCDRDHVAHAEEQVDAQIAMLVRSGVDQDKAQELVRDSLVWALTPRGGPSIADILGGRSGQRDGEQRERTGSLPVAGRPYL</sequence>
<protein>
    <submittedName>
        <fullName evidence="3">Uncharacterized protein</fullName>
    </submittedName>
</protein>
<dbReference type="RefSeq" id="WP_179794425.1">
    <property type="nucleotide sequence ID" value="NZ_BAABHP010000021.1"/>
</dbReference>
<accession>A0A7Y9DWJ5</accession>
<keyword evidence="4" id="KW-1185">Reference proteome</keyword>
<keyword evidence="2" id="KW-1133">Transmembrane helix</keyword>
<keyword evidence="2" id="KW-0472">Membrane</keyword>
<proteinExistence type="predicted"/>